<evidence type="ECO:0000313" key="1">
    <source>
        <dbReference type="EMBL" id="RCN27824.1"/>
    </source>
</evidence>
<reference evidence="1 2" key="1">
    <citation type="submission" date="2014-10" db="EMBL/GenBank/DDBJ databases">
        <title>Draft genome of the hookworm Ancylostoma caninum.</title>
        <authorList>
            <person name="Mitreva M."/>
        </authorList>
    </citation>
    <scope>NUCLEOTIDE SEQUENCE [LARGE SCALE GENOMIC DNA]</scope>
    <source>
        <strain evidence="1 2">Baltimore</strain>
    </source>
</reference>
<organism evidence="1 2">
    <name type="scientific">Ancylostoma caninum</name>
    <name type="common">Dog hookworm</name>
    <dbReference type="NCBI Taxonomy" id="29170"/>
    <lineage>
        <taxon>Eukaryota</taxon>
        <taxon>Metazoa</taxon>
        <taxon>Ecdysozoa</taxon>
        <taxon>Nematoda</taxon>
        <taxon>Chromadorea</taxon>
        <taxon>Rhabditida</taxon>
        <taxon>Rhabditina</taxon>
        <taxon>Rhabditomorpha</taxon>
        <taxon>Strongyloidea</taxon>
        <taxon>Ancylostomatidae</taxon>
        <taxon>Ancylostomatinae</taxon>
        <taxon>Ancylostoma</taxon>
    </lineage>
</organism>
<name>A0A368F6Q3_ANCCA</name>
<keyword evidence="2" id="KW-1185">Reference proteome</keyword>
<gene>
    <name evidence="1" type="ORF">ANCCAN_26440</name>
</gene>
<sequence>MESLGYGSMVAAPAYVDTSKKSEYEVTGDFVLDRINGIVHTTGFINSDEFL</sequence>
<dbReference type="Proteomes" id="UP000252519">
    <property type="component" value="Unassembled WGS sequence"/>
</dbReference>
<protein>
    <submittedName>
        <fullName evidence="1">Uncharacterized protein</fullName>
    </submittedName>
</protein>
<comment type="caution">
    <text evidence="1">The sequence shown here is derived from an EMBL/GenBank/DDBJ whole genome shotgun (WGS) entry which is preliminary data.</text>
</comment>
<accession>A0A368F6Q3</accession>
<dbReference type="AlphaFoldDB" id="A0A368F6Q3"/>
<dbReference type="EMBL" id="JOJR01003438">
    <property type="protein sequence ID" value="RCN27824.1"/>
    <property type="molecule type" value="Genomic_DNA"/>
</dbReference>
<evidence type="ECO:0000313" key="2">
    <source>
        <dbReference type="Proteomes" id="UP000252519"/>
    </source>
</evidence>
<proteinExistence type="predicted"/>